<comment type="caution">
    <text evidence="1">The sequence shown here is derived from an EMBL/GenBank/DDBJ whole genome shotgun (WGS) entry which is preliminary data.</text>
</comment>
<name>A0ACC0M7V8_RHOML</name>
<gene>
    <name evidence="1" type="ORF">RHMOL_Rhmol10G0288100</name>
</gene>
<reference evidence="1" key="1">
    <citation type="submission" date="2022-02" db="EMBL/GenBank/DDBJ databases">
        <title>Plant Genome Project.</title>
        <authorList>
            <person name="Zhang R.-G."/>
        </authorList>
    </citation>
    <scope>NUCLEOTIDE SEQUENCE</scope>
    <source>
        <strain evidence="1">AT1</strain>
    </source>
</reference>
<evidence type="ECO:0000313" key="2">
    <source>
        <dbReference type="Proteomes" id="UP001062846"/>
    </source>
</evidence>
<protein>
    <submittedName>
        <fullName evidence="1">Uncharacterized protein</fullName>
    </submittedName>
</protein>
<sequence>MYCINKVKKPLYSATAMGKSYELMVVTGYKGKDRWLQQVAGRKINGDCQLQEIERAHLNCFPKVGEIRADGLMVKKKSFFYHLPDSLPIKHVFQGAKGTWFIHIEVCSRRVSDKSGLSESLAAEIRDQTSNSFFF</sequence>
<dbReference type="Proteomes" id="UP001062846">
    <property type="component" value="Chromosome 10"/>
</dbReference>
<dbReference type="EMBL" id="CM046397">
    <property type="protein sequence ID" value="KAI8536851.1"/>
    <property type="molecule type" value="Genomic_DNA"/>
</dbReference>
<evidence type="ECO:0000313" key="1">
    <source>
        <dbReference type="EMBL" id="KAI8536851.1"/>
    </source>
</evidence>
<proteinExistence type="predicted"/>
<organism evidence="1 2">
    <name type="scientific">Rhododendron molle</name>
    <name type="common">Chinese azalea</name>
    <name type="synonym">Azalea mollis</name>
    <dbReference type="NCBI Taxonomy" id="49168"/>
    <lineage>
        <taxon>Eukaryota</taxon>
        <taxon>Viridiplantae</taxon>
        <taxon>Streptophyta</taxon>
        <taxon>Embryophyta</taxon>
        <taxon>Tracheophyta</taxon>
        <taxon>Spermatophyta</taxon>
        <taxon>Magnoliopsida</taxon>
        <taxon>eudicotyledons</taxon>
        <taxon>Gunneridae</taxon>
        <taxon>Pentapetalae</taxon>
        <taxon>asterids</taxon>
        <taxon>Ericales</taxon>
        <taxon>Ericaceae</taxon>
        <taxon>Ericoideae</taxon>
        <taxon>Rhodoreae</taxon>
        <taxon>Rhododendron</taxon>
    </lineage>
</organism>
<keyword evidence="2" id="KW-1185">Reference proteome</keyword>
<accession>A0ACC0M7V8</accession>